<keyword evidence="6" id="KW-1185">Reference proteome</keyword>
<evidence type="ECO:0000313" key="6">
    <source>
        <dbReference type="Proteomes" id="UP000243524"/>
    </source>
</evidence>
<dbReference type="InterPro" id="IPR005754">
    <property type="entry name" value="Sortase"/>
</dbReference>
<gene>
    <name evidence="5" type="ORF">CEY16_07025</name>
</gene>
<evidence type="ECO:0000256" key="4">
    <source>
        <dbReference type="SAM" id="SignalP"/>
    </source>
</evidence>
<reference evidence="5 6" key="1">
    <citation type="submission" date="2017-06" db="EMBL/GenBank/DDBJ databases">
        <title>the draft geome sequence of Illustriluteabacillus marina B3227.</title>
        <authorList>
            <person name="He R.-H."/>
            <person name="Du Z.-J."/>
        </authorList>
    </citation>
    <scope>NUCLEOTIDE SEQUENCE [LARGE SCALE GENOMIC DNA]</scope>
    <source>
        <strain evidence="5 6">B3227</strain>
    </source>
</reference>
<evidence type="ECO:0000256" key="2">
    <source>
        <dbReference type="PIRSR" id="PIRSR605754-1"/>
    </source>
</evidence>
<feature type="compositionally biased region" description="Low complexity" evidence="3">
    <location>
        <begin position="24"/>
        <end position="33"/>
    </location>
</feature>
<organism evidence="5 6">
    <name type="scientific">Halalkalibacillus sediminis</name>
    <dbReference type="NCBI Taxonomy" id="2018042"/>
    <lineage>
        <taxon>Bacteria</taxon>
        <taxon>Bacillati</taxon>
        <taxon>Bacillota</taxon>
        <taxon>Bacilli</taxon>
        <taxon>Bacillales</taxon>
        <taxon>Bacillaceae</taxon>
        <taxon>Halalkalibacillus</taxon>
    </lineage>
</organism>
<feature type="region of interest" description="Disordered" evidence="3">
    <location>
        <begin position="24"/>
        <end position="89"/>
    </location>
</feature>
<proteinExistence type="predicted"/>
<evidence type="ECO:0000256" key="3">
    <source>
        <dbReference type="SAM" id="MobiDB-lite"/>
    </source>
</evidence>
<dbReference type="InterPro" id="IPR023365">
    <property type="entry name" value="Sortase_dom-sf"/>
</dbReference>
<dbReference type="Gene3D" id="2.40.260.10">
    <property type="entry name" value="Sortase"/>
    <property type="match status" value="1"/>
</dbReference>
<dbReference type="Proteomes" id="UP000243524">
    <property type="component" value="Unassembled WGS sequence"/>
</dbReference>
<keyword evidence="1" id="KW-0378">Hydrolase</keyword>
<dbReference type="SUPFAM" id="SSF63817">
    <property type="entry name" value="Sortase"/>
    <property type="match status" value="1"/>
</dbReference>
<protein>
    <submittedName>
        <fullName evidence="5">Class F sortase</fullName>
    </submittedName>
</protein>
<evidence type="ECO:0000256" key="1">
    <source>
        <dbReference type="ARBA" id="ARBA00022801"/>
    </source>
</evidence>
<feature type="signal peptide" evidence="4">
    <location>
        <begin position="1"/>
        <end position="24"/>
    </location>
</feature>
<dbReference type="CDD" id="cd05829">
    <property type="entry name" value="Sortase_F"/>
    <property type="match status" value="1"/>
</dbReference>
<evidence type="ECO:0000313" key="5">
    <source>
        <dbReference type="EMBL" id="PKR77678.1"/>
    </source>
</evidence>
<dbReference type="InterPro" id="IPR042001">
    <property type="entry name" value="Sortase_F"/>
</dbReference>
<feature type="active site" description="Proton donor/acceptor" evidence="2">
    <location>
        <position position="150"/>
    </location>
</feature>
<name>A0A2I0QTP9_9BACI</name>
<keyword evidence="4" id="KW-0732">Signal</keyword>
<dbReference type="PROSITE" id="PS51257">
    <property type="entry name" value="PROKAR_LIPOPROTEIN"/>
    <property type="match status" value="1"/>
</dbReference>
<dbReference type="Pfam" id="PF04203">
    <property type="entry name" value="Sortase"/>
    <property type="match status" value="1"/>
</dbReference>
<accession>A0A2I0QTP9</accession>
<dbReference type="RefSeq" id="WP_101331286.1">
    <property type="nucleotide sequence ID" value="NZ_PJNH01000002.1"/>
</dbReference>
<feature type="chain" id="PRO_5014158448" evidence="4">
    <location>
        <begin position="25"/>
        <end position="239"/>
    </location>
</feature>
<comment type="caution">
    <text evidence="5">The sequence shown here is derived from an EMBL/GenBank/DDBJ whole genome shotgun (WGS) entry which is preliminary data.</text>
</comment>
<dbReference type="AlphaFoldDB" id="A0A2I0QTP9"/>
<dbReference type="OrthoDB" id="525039at2"/>
<sequence>MKRKIGLFSLLFFLIFLIGCTSSAQNQSNSGDSSDSESASEETEVTTNEQNDEEPEKDESEEIVKEDEKDTSEDEKVESSFSSSDIIKDERTGIAPTRIEIPAIGVDTVIEHVGLLDNGQMDVPDGPDNVAWFEPGTQPGAPGNSVIAGHVDDTVNPAVFYDLHKLEPGDEVIVTDENGEKLTFEVFEKEVYPREDSPVKEIFGYSHRSLLNLITCEGEYDEETTEREDRLVVYTELKE</sequence>
<feature type="active site" description="Acyl-thioester intermediate" evidence="2">
    <location>
        <position position="216"/>
    </location>
</feature>
<feature type="compositionally biased region" description="Acidic residues" evidence="3">
    <location>
        <begin position="34"/>
        <end position="61"/>
    </location>
</feature>
<dbReference type="EMBL" id="PJNH01000002">
    <property type="protein sequence ID" value="PKR77678.1"/>
    <property type="molecule type" value="Genomic_DNA"/>
</dbReference>
<dbReference type="GO" id="GO:0016787">
    <property type="term" value="F:hydrolase activity"/>
    <property type="evidence" value="ECO:0007669"/>
    <property type="project" value="UniProtKB-KW"/>
</dbReference>